<dbReference type="OrthoDB" id="6381479at2759"/>
<evidence type="ECO:0000259" key="9">
    <source>
        <dbReference type="PROSITE" id="PS50280"/>
    </source>
</evidence>
<keyword evidence="6" id="KW-0949">S-adenosyl-L-methionine</keyword>
<protein>
    <recommendedName>
        <fullName evidence="9">SET domain-containing protein</fullName>
    </recommendedName>
</protein>
<accession>A0A7R9BI11</accession>
<dbReference type="PROSITE" id="PS50280">
    <property type="entry name" value="SET"/>
    <property type="match status" value="1"/>
</dbReference>
<dbReference type="SUPFAM" id="SSF144232">
    <property type="entry name" value="HIT/MYND zinc finger-like"/>
    <property type="match status" value="1"/>
</dbReference>
<dbReference type="SUPFAM" id="SSF82199">
    <property type="entry name" value="SET domain"/>
    <property type="match status" value="1"/>
</dbReference>
<proteinExistence type="predicted"/>
<keyword evidence="5" id="KW-0808">Transferase</keyword>
<evidence type="ECO:0000256" key="5">
    <source>
        <dbReference type="ARBA" id="ARBA00022679"/>
    </source>
</evidence>
<reference evidence="10" key="1">
    <citation type="submission" date="2020-11" db="EMBL/GenBank/DDBJ databases">
        <authorList>
            <person name="Tran Van P."/>
        </authorList>
    </citation>
    <scope>NUCLEOTIDE SEQUENCE</scope>
</reference>
<dbReference type="Gene3D" id="6.10.140.2220">
    <property type="match status" value="1"/>
</dbReference>
<dbReference type="Proteomes" id="UP000678499">
    <property type="component" value="Unassembled WGS sequence"/>
</dbReference>
<dbReference type="InterPro" id="IPR052097">
    <property type="entry name" value="SET-MYND_domain_protein"/>
</dbReference>
<dbReference type="AlphaFoldDB" id="A0A7R9BI11"/>
<evidence type="ECO:0000256" key="2">
    <source>
        <dbReference type="ARBA" id="ARBA00004496"/>
    </source>
</evidence>
<dbReference type="InterPro" id="IPR001214">
    <property type="entry name" value="SET_dom"/>
</dbReference>
<comment type="subcellular location">
    <subcellularLocation>
        <location evidence="2">Cytoplasm</location>
    </subcellularLocation>
    <subcellularLocation>
        <location evidence="1">Nucleus</location>
    </subcellularLocation>
</comment>
<name>A0A7R9BI11_9CRUS</name>
<evidence type="ECO:0000313" key="11">
    <source>
        <dbReference type="Proteomes" id="UP000678499"/>
    </source>
</evidence>
<keyword evidence="7" id="KW-0539">Nucleus</keyword>
<dbReference type="Gene3D" id="2.170.270.10">
    <property type="entry name" value="SET domain"/>
    <property type="match status" value="1"/>
</dbReference>
<dbReference type="GO" id="GO:0042826">
    <property type="term" value="F:histone deacetylase binding"/>
    <property type="evidence" value="ECO:0007669"/>
    <property type="project" value="TreeGrafter"/>
</dbReference>
<dbReference type="GO" id="GO:0008276">
    <property type="term" value="F:protein methyltransferase activity"/>
    <property type="evidence" value="ECO:0007669"/>
    <property type="project" value="UniProtKB-ARBA"/>
</dbReference>
<dbReference type="GO" id="GO:0005737">
    <property type="term" value="C:cytoplasm"/>
    <property type="evidence" value="ECO:0007669"/>
    <property type="project" value="UniProtKB-SubCell"/>
</dbReference>
<dbReference type="Pfam" id="PF00856">
    <property type="entry name" value="SET"/>
    <property type="match status" value="1"/>
</dbReference>
<evidence type="ECO:0000256" key="7">
    <source>
        <dbReference type="ARBA" id="ARBA00023242"/>
    </source>
</evidence>
<dbReference type="GO" id="GO:0005634">
    <property type="term" value="C:nucleus"/>
    <property type="evidence" value="ECO:0007669"/>
    <property type="project" value="UniProtKB-SubCell"/>
</dbReference>
<dbReference type="PANTHER" id="PTHR46165">
    <property type="entry name" value="SET AND MYND DOMAIN-CONTAINING PROTEIN 4"/>
    <property type="match status" value="1"/>
</dbReference>
<dbReference type="GO" id="GO:0032259">
    <property type="term" value="P:methylation"/>
    <property type="evidence" value="ECO:0007669"/>
    <property type="project" value="UniProtKB-KW"/>
</dbReference>
<keyword evidence="3" id="KW-0963">Cytoplasm</keyword>
<dbReference type="GO" id="GO:0008757">
    <property type="term" value="F:S-adenosylmethionine-dependent methyltransferase activity"/>
    <property type="evidence" value="ECO:0007669"/>
    <property type="project" value="UniProtKB-ARBA"/>
</dbReference>
<dbReference type="CDD" id="cd10536">
    <property type="entry name" value="SET_SMYD4"/>
    <property type="match status" value="1"/>
</dbReference>
<evidence type="ECO:0000313" key="10">
    <source>
        <dbReference type="EMBL" id="CAD7275437.1"/>
    </source>
</evidence>
<dbReference type="GO" id="GO:0008170">
    <property type="term" value="F:N-methyltransferase activity"/>
    <property type="evidence" value="ECO:0007669"/>
    <property type="project" value="UniProtKB-ARBA"/>
</dbReference>
<dbReference type="PANTHER" id="PTHR46165:SF2">
    <property type="entry name" value="SET AND MYND DOMAIN-CONTAINING PROTEIN 4"/>
    <property type="match status" value="1"/>
</dbReference>
<dbReference type="EMBL" id="OA882454">
    <property type="protein sequence ID" value="CAD7275437.1"/>
    <property type="molecule type" value="Genomic_DNA"/>
</dbReference>
<evidence type="ECO:0000256" key="3">
    <source>
        <dbReference type="ARBA" id="ARBA00022490"/>
    </source>
</evidence>
<dbReference type="InterPro" id="IPR046341">
    <property type="entry name" value="SET_dom_sf"/>
</dbReference>
<evidence type="ECO:0000256" key="1">
    <source>
        <dbReference type="ARBA" id="ARBA00004123"/>
    </source>
</evidence>
<comment type="catalytic activity">
    <reaction evidence="8">
        <text>L-lysyl-[protein] + S-adenosyl-L-methionine = N(6)-methyl-L-lysyl-[protein] + S-adenosyl-L-homocysteine + H(+)</text>
        <dbReference type="Rhea" id="RHEA:51736"/>
        <dbReference type="Rhea" id="RHEA-COMP:9752"/>
        <dbReference type="Rhea" id="RHEA-COMP:13053"/>
        <dbReference type="ChEBI" id="CHEBI:15378"/>
        <dbReference type="ChEBI" id="CHEBI:29969"/>
        <dbReference type="ChEBI" id="CHEBI:57856"/>
        <dbReference type="ChEBI" id="CHEBI:59789"/>
        <dbReference type="ChEBI" id="CHEBI:61929"/>
    </reaction>
</comment>
<evidence type="ECO:0000256" key="8">
    <source>
        <dbReference type="ARBA" id="ARBA00048985"/>
    </source>
</evidence>
<evidence type="ECO:0000256" key="6">
    <source>
        <dbReference type="ARBA" id="ARBA00022691"/>
    </source>
</evidence>
<evidence type="ECO:0000256" key="4">
    <source>
        <dbReference type="ARBA" id="ARBA00022603"/>
    </source>
</evidence>
<dbReference type="Gene3D" id="1.10.220.160">
    <property type="match status" value="1"/>
</dbReference>
<sequence length="630" mass="70190">MLKSFKDLVDVLVKDHGEDLEGFIASFQACPSHGAKAELVAKHPVFKSSQVISWNIPKSLEEAEKKLAALDFSAGNLDEWIMDLNEVLALVPHSENNLFCKTLLTRAELFNNCGMLKEAREDVKLVSLRLHLVTESEPDLRSRIEKLKVCLEGKSVDPEDGNPVNKEVFGGLHQHLKGCSAALELRYDQEKGRCMIATKDIPAGVVLVVEKPYASVLMLQKITDHCYTCKRHLMMYQLFCSKCAKVRFCSMACQKAAKTHSIECQYMGNLLNEDDITPAGHLAHEIILQTGWSVLKSLRDSIGTSGHQQAPVKDLGIRYHDVYNLANNESSWDPRLSFQACLVAVYLATLLRQSGFFQKGEDEVPMDDFIFLVSLLYNHMLNLKCNRVGLVETQYKTGAVDGPMEAFGRAVCGTLSMFNHSCAYGCCIDYIGDHLVVHTLVPFQAGQEVTINYGFNYAQDNLVYRQQRLSSLYAFECQCIACKEDWPTVANVAQTIFKCPKCSKTLSSSKCSQCGSVAMQTFQQLQDYQKIIQKARVFLRTGLEKGPKAAVLAAEYINLMYPMMHPRSVDLVMAISNLRTLTGLAANLALDVTASSTLQRWQPVVHPPPNHVTPEVAIAGETSQSQLQSR</sequence>
<feature type="domain" description="SET" evidence="9">
    <location>
        <begin position="181"/>
        <end position="454"/>
    </location>
</feature>
<keyword evidence="4" id="KW-0489">Methyltransferase</keyword>
<dbReference type="InterPro" id="IPR044421">
    <property type="entry name" value="SMYD4_SET"/>
</dbReference>
<dbReference type="EMBL" id="CAJPEX010000417">
    <property type="protein sequence ID" value="CAG0915589.1"/>
    <property type="molecule type" value="Genomic_DNA"/>
</dbReference>
<organism evidence="10">
    <name type="scientific">Notodromas monacha</name>
    <dbReference type="NCBI Taxonomy" id="399045"/>
    <lineage>
        <taxon>Eukaryota</taxon>
        <taxon>Metazoa</taxon>
        <taxon>Ecdysozoa</taxon>
        <taxon>Arthropoda</taxon>
        <taxon>Crustacea</taxon>
        <taxon>Oligostraca</taxon>
        <taxon>Ostracoda</taxon>
        <taxon>Podocopa</taxon>
        <taxon>Podocopida</taxon>
        <taxon>Cypridocopina</taxon>
        <taxon>Cypridoidea</taxon>
        <taxon>Cyprididae</taxon>
        <taxon>Notodromas</taxon>
    </lineage>
</organism>
<keyword evidence="11" id="KW-1185">Reference proteome</keyword>
<gene>
    <name evidence="10" type="ORF">NMOB1V02_LOCUS3233</name>
</gene>